<dbReference type="AlphaFoldDB" id="D6LJK8"/>
<evidence type="ECO:0000313" key="1">
    <source>
        <dbReference type="EMBL" id="EFG27633.2"/>
    </source>
</evidence>
<name>D6LJK8_9FUSO</name>
<gene>
    <name evidence="1" type="ORF">HMPREF0400_02040</name>
</gene>
<protein>
    <submittedName>
        <fullName evidence="1">Uncharacterized protein</fullName>
    </submittedName>
</protein>
<accession>D6LJK8</accession>
<organism evidence="1 2">
    <name type="scientific">Fusobacterium periodonticum 1_1_41FAA</name>
    <dbReference type="NCBI Taxonomy" id="469621"/>
    <lineage>
        <taxon>Bacteria</taxon>
        <taxon>Fusobacteriati</taxon>
        <taxon>Fusobacteriota</taxon>
        <taxon>Fusobacteriia</taxon>
        <taxon>Fusobacteriales</taxon>
        <taxon>Fusobacteriaceae</taxon>
        <taxon>Fusobacterium</taxon>
    </lineage>
</organism>
<dbReference type="EMBL" id="GG770385">
    <property type="protein sequence ID" value="EFG27633.2"/>
    <property type="molecule type" value="Genomic_DNA"/>
</dbReference>
<reference evidence="1 2" key="1">
    <citation type="submission" date="2010-03" db="EMBL/GenBank/DDBJ databases">
        <title>The Genome Sequence of Fusobacterium sp. 1_1_41FAA.</title>
        <authorList>
            <consortium name="The Broad Institute Genome Sequencing Platform"/>
            <person name="Ward D."/>
            <person name="Earl A."/>
            <person name="Feldgarden M."/>
            <person name="Gevers D."/>
            <person name="Young S.K."/>
            <person name="Zeng Q."/>
            <person name="Koehrsen M."/>
            <person name="Alvarado L."/>
            <person name="Berlin A."/>
            <person name="Borenstein D."/>
            <person name="Chapman S."/>
            <person name="Chen Z."/>
            <person name="Engels R."/>
            <person name="Freedman E."/>
            <person name="Gellesch M."/>
            <person name="Goldberg J."/>
            <person name="Griggs A."/>
            <person name="Gujja S."/>
            <person name="Heilman E."/>
            <person name="Heiman D."/>
            <person name="Hepburn T."/>
            <person name="Howarth C."/>
            <person name="Jen D."/>
            <person name="Larson L."/>
            <person name="Mehta T."/>
            <person name="Park D."/>
            <person name="Pearson M."/>
            <person name="Richards J."/>
            <person name="Roberts A."/>
            <person name="Saif S."/>
            <person name="Shea T."/>
            <person name="Shenoy N."/>
            <person name="Sisk P."/>
            <person name="Stolte C."/>
            <person name="Sykes S."/>
            <person name="Walk T."/>
            <person name="White J."/>
            <person name="Yandava C."/>
            <person name="Strauss J.C."/>
            <person name="Ambrose C.E."/>
            <person name="Allen-Vercoe E."/>
            <person name="Haas B."/>
            <person name="Henn M.R."/>
            <person name="Nusbaum C."/>
            <person name="Birren B."/>
        </authorList>
    </citation>
    <scope>NUCLEOTIDE SEQUENCE [LARGE SCALE GENOMIC DNA]</scope>
    <source>
        <strain evidence="1 2">1_1_41FAA</strain>
    </source>
</reference>
<sequence length="54" mass="6751">MTIERVYINTYKKGDVIMHFLEFKRRFSLLNEEEKEFIYKLKLKDAIDFLRTIY</sequence>
<dbReference type="Proteomes" id="UP000003964">
    <property type="component" value="Unassembled WGS sequence"/>
</dbReference>
<proteinExistence type="predicted"/>
<evidence type="ECO:0000313" key="2">
    <source>
        <dbReference type="Proteomes" id="UP000003964"/>
    </source>
</evidence>